<evidence type="ECO:0000313" key="1">
    <source>
        <dbReference type="EMBL" id="PPJ35831.1"/>
    </source>
</evidence>
<dbReference type="Proteomes" id="UP000239874">
    <property type="component" value="Unassembled WGS sequence"/>
</dbReference>
<dbReference type="Gene3D" id="1.10.260.40">
    <property type="entry name" value="lambda repressor-like DNA-binding domains"/>
    <property type="match status" value="1"/>
</dbReference>
<proteinExistence type="predicted"/>
<dbReference type="EMBL" id="PSZC01000018">
    <property type="protein sequence ID" value="PPJ35831.1"/>
    <property type="molecule type" value="Genomic_DNA"/>
</dbReference>
<dbReference type="InterPro" id="IPR010982">
    <property type="entry name" value="Lambda_DNA-bd_dom_sf"/>
</dbReference>
<gene>
    <name evidence="1" type="ORF">C5E45_23790</name>
</gene>
<dbReference type="GO" id="GO:0003677">
    <property type="term" value="F:DNA binding"/>
    <property type="evidence" value="ECO:0007669"/>
    <property type="project" value="InterPro"/>
</dbReference>
<evidence type="ECO:0000313" key="2">
    <source>
        <dbReference type="Proteomes" id="UP000239874"/>
    </source>
</evidence>
<sequence>MLALAEKLNRLFALGHERDQPERTTDDVARALSQRIGRVVDPSIIEGARAGLTHELPVEVAEALCVEFGVYDSSYLLAENSPEIEVIDLRLQIWILIRDLGLQHFATRGHQLDADSLRQIIALLQEYDPSRASARSPAWSADA</sequence>
<name>A0A2S6AKR8_9NOCA</name>
<organism evidence="1 2">
    <name type="scientific">Nocardia nova</name>
    <dbReference type="NCBI Taxonomy" id="37330"/>
    <lineage>
        <taxon>Bacteria</taxon>
        <taxon>Bacillati</taxon>
        <taxon>Actinomycetota</taxon>
        <taxon>Actinomycetes</taxon>
        <taxon>Mycobacteriales</taxon>
        <taxon>Nocardiaceae</taxon>
        <taxon>Nocardia</taxon>
    </lineage>
</organism>
<reference evidence="1 2" key="1">
    <citation type="submission" date="2018-02" db="EMBL/GenBank/DDBJ databases">
        <title>8 Nocardia nova and 1 Nocardia cyriacigeorgica strain used for evolution to TMP-SMX.</title>
        <authorList>
            <person name="Mehta H."/>
            <person name="Weng J."/>
            <person name="Shamoo Y."/>
        </authorList>
    </citation>
    <scope>NUCLEOTIDE SEQUENCE [LARGE SCALE GENOMIC DNA]</scope>
    <source>
        <strain evidence="1 2">MDA3139</strain>
    </source>
</reference>
<dbReference type="AlphaFoldDB" id="A0A2S6AKR8"/>
<accession>A0A2S6AKR8</accession>
<protein>
    <submittedName>
        <fullName evidence="1">Uncharacterized protein</fullName>
    </submittedName>
</protein>
<comment type="caution">
    <text evidence="1">The sequence shown here is derived from an EMBL/GenBank/DDBJ whole genome shotgun (WGS) entry which is preliminary data.</text>
</comment>